<keyword evidence="6" id="KW-1185">Reference proteome</keyword>
<name>A0A2K8PV87_STRLA</name>
<evidence type="ECO:0000256" key="1">
    <source>
        <dbReference type="SAM" id="MobiDB-lite"/>
    </source>
</evidence>
<sequence length="165" mass="16393">MPAPDPATAPPAPGLSPAPAAPRRVRRSLRDDEGGVAIYTAIVTVALLGIIGLAIDGSGKLRATERADAIAMEAARAAGQAIDPATAITGGQVRADPAAAQAAAQAYLARAGTHGSTALSGDGTKLTVTVHDTYATKFLAVAGIGSMNVTGHGTGRLLHGITQPQ</sequence>
<feature type="region of interest" description="Disordered" evidence="1">
    <location>
        <begin position="1"/>
        <end position="27"/>
    </location>
</feature>
<accession>A0A2K8PV87</accession>
<proteinExistence type="predicted"/>
<evidence type="ECO:0000259" key="3">
    <source>
        <dbReference type="Pfam" id="PF13400"/>
    </source>
</evidence>
<dbReference type="Proteomes" id="UP000231791">
    <property type="component" value="Chromosome"/>
</dbReference>
<organism evidence="5 6">
    <name type="scientific">Streptomyces lavendulae subsp. lavendulae</name>
    <dbReference type="NCBI Taxonomy" id="58340"/>
    <lineage>
        <taxon>Bacteria</taxon>
        <taxon>Bacillati</taxon>
        <taxon>Actinomycetota</taxon>
        <taxon>Actinomycetes</taxon>
        <taxon>Kitasatosporales</taxon>
        <taxon>Streptomycetaceae</taxon>
        <taxon>Streptomyces</taxon>
    </lineage>
</organism>
<keyword evidence="2" id="KW-0812">Transmembrane</keyword>
<dbReference type="EMBL" id="CP024985">
    <property type="protein sequence ID" value="ATZ21976.1"/>
    <property type="molecule type" value="Genomic_DNA"/>
</dbReference>
<reference evidence="5 6" key="1">
    <citation type="submission" date="2017-11" db="EMBL/GenBank/DDBJ databases">
        <title>Complete genome sequence of Streptomyces lavendulae subsp. lavendulae CCM 3239 (formerly 'Streptomyces aureofaciens CCM 3239'), the producer of the angucycline-type antibiotic auricin.</title>
        <authorList>
            <person name="Busche T."/>
            <person name="Novakova R."/>
            <person name="Al'Dilaimi A."/>
            <person name="Homerova D."/>
            <person name="Feckova L."/>
            <person name="Rezuchova B."/>
            <person name="Mingyar E."/>
            <person name="Csolleiova D."/>
            <person name="Bekeova C."/>
            <person name="Winkler A."/>
            <person name="Sevcikova B."/>
            <person name="Kalinowski J."/>
            <person name="Kormanec J."/>
            <person name="Ruckert C."/>
        </authorList>
    </citation>
    <scope>NUCLEOTIDE SEQUENCE [LARGE SCALE GENOMIC DNA]</scope>
    <source>
        <strain evidence="5 6">CCM 3239</strain>
    </source>
</reference>
<dbReference type="GeneID" id="49388760"/>
<feature type="domain" description="Putative Flp pilus-assembly TadG-like N-terminal" evidence="3">
    <location>
        <begin position="34"/>
        <end position="81"/>
    </location>
</feature>
<evidence type="ECO:0000313" key="5">
    <source>
        <dbReference type="EMBL" id="ATZ29595.1"/>
    </source>
</evidence>
<dbReference type="KEGG" id="slx:SLAV_00230"/>
<dbReference type="AlphaFoldDB" id="A0A2K8PV87"/>
<evidence type="ECO:0000256" key="2">
    <source>
        <dbReference type="SAM" id="Phobius"/>
    </source>
</evidence>
<evidence type="ECO:0000313" key="4">
    <source>
        <dbReference type="EMBL" id="ATZ21976.1"/>
    </source>
</evidence>
<feature type="compositionally biased region" description="Pro residues" evidence="1">
    <location>
        <begin position="1"/>
        <end position="20"/>
    </location>
</feature>
<dbReference type="EMBL" id="CP024985">
    <property type="protein sequence ID" value="ATZ29595.1"/>
    <property type="molecule type" value="Genomic_DNA"/>
</dbReference>
<dbReference type="RefSeq" id="WP_234333891.1">
    <property type="nucleotide sequence ID" value="NZ_CP024985.1"/>
</dbReference>
<keyword evidence="2" id="KW-1133">Transmembrane helix</keyword>
<gene>
    <name evidence="4" type="ORF">SLAV_00230</name>
    <name evidence="5" type="ORF">SLAV_39160</name>
</gene>
<evidence type="ECO:0000313" key="6">
    <source>
        <dbReference type="Proteomes" id="UP000231791"/>
    </source>
</evidence>
<keyword evidence="2" id="KW-0472">Membrane</keyword>
<protein>
    <recommendedName>
        <fullName evidence="3">Putative Flp pilus-assembly TadG-like N-terminal domain-containing protein</fullName>
    </recommendedName>
</protein>
<dbReference type="KEGG" id="slx:SLAV_39160"/>
<dbReference type="Pfam" id="PF13400">
    <property type="entry name" value="Tad"/>
    <property type="match status" value="1"/>
</dbReference>
<dbReference type="InterPro" id="IPR028087">
    <property type="entry name" value="Tad_N"/>
</dbReference>
<feature type="transmembrane region" description="Helical" evidence="2">
    <location>
        <begin position="36"/>
        <end position="55"/>
    </location>
</feature>